<dbReference type="OMA" id="LWLIDYP"/>
<proteinExistence type="inferred from homology"/>
<dbReference type="PANTHER" id="PTHR31621">
    <property type="entry name" value="PROTEIN DMP3"/>
    <property type="match status" value="1"/>
</dbReference>
<evidence type="ECO:0000256" key="4">
    <source>
        <dbReference type="ARBA" id="ARBA00022989"/>
    </source>
</evidence>
<dbReference type="OrthoDB" id="525686at2759"/>
<organism evidence="6 7">
    <name type="scientific">Daucus carota subsp. sativus</name>
    <name type="common">Carrot</name>
    <dbReference type="NCBI Taxonomy" id="79200"/>
    <lineage>
        <taxon>Eukaryota</taxon>
        <taxon>Viridiplantae</taxon>
        <taxon>Streptophyta</taxon>
        <taxon>Embryophyta</taxon>
        <taxon>Tracheophyta</taxon>
        <taxon>Spermatophyta</taxon>
        <taxon>Magnoliopsida</taxon>
        <taxon>eudicotyledons</taxon>
        <taxon>Gunneridae</taxon>
        <taxon>Pentapetalae</taxon>
        <taxon>asterids</taxon>
        <taxon>campanulids</taxon>
        <taxon>Apiales</taxon>
        <taxon>Apiaceae</taxon>
        <taxon>Apioideae</taxon>
        <taxon>Scandiceae</taxon>
        <taxon>Daucinae</taxon>
        <taxon>Daucus</taxon>
        <taxon>Daucus sect. Daucus</taxon>
    </lineage>
</organism>
<dbReference type="InterPro" id="IPR007770">
    <property type="entry name" value="DMP"/>
</dbReference>
<keyword evidence="3" id="KW-0812">Transmembrane</keyword>
<dbReference type="GO" id="GO:0010256">
    <property type="term" value="P:endomembrane system organization"/>
    <property type="evidence" value="ECO:0007669"/>
    <property type="project" value="TreeGrafter"/>
</dbReference>
<comment type="similarity">
    <text evidence="2">Belongs to the plant DMP1 protein family.</text>
</comment>
<dbReference type="GO" id="GO:0005737">
    <property type="term" value="C:cytoplasm"/>
    <property type="evidence" value="ECO:0007669"/>
    <property type="project" value="UniProtKB-ARBA"/>
</dbReference>
<name>A0A161X4E6_DAUCS</name>
<dbReference type="Pfam" id="PF05078">
    <property type="entry name" value="DUF679"/>
    <property type="match status" value="1"/>
</dbReference>
<dbReference type="EMBL" id="CP093344">
    <property type="protein sequence ID" value="WOG88279.1"/>
    <property type="molecule type" value="Genomic_DNA"/>
</dbReference>
<keyword evidence="7" id="KW-1185">Reference proteome</keyword>
<evidence type="ECO:0000256" key="3">
    <source>
        <dbReference type="ARBA" id="ARBA00022692"/>
    </source>
</evidence>
<evidence type="ECO:0000313" key="7">
    <source>
        <dbReference type="Proteomes" id="UP000077755"/>
    </source>
</evidence>
<evidence type="ECO:0000256" key="2">
    <source>
        <dbReference type="ARBA" id="ARBA00008707"/>
    </source>
</evidence>
<dbReference type="Gramene" id="KZN05835">
    <property type="protein sequence ID" value="KZN05835"/>
    <property type="gene ID" value="DCAR_006672"/>
</dbReference>
<protein>
    <submittedName>
        <fullName evidence="6">Uncharacterized protein</fullName>
    </submittedName>
</protein>
<dbReference type="Proteomes" id="UP000077755">
    <property type="component" value="Chromosome 2"/>
</dbReference>
<dbReference type="PANTHER" id="PTHR31621:SF1">
    <property type="entry name" value="PROTEIN DMP5"/>
    <property type="match status" value="1"/>
</dbReference>
<evidence type="ECO:0000256" key="1">
    <source>
        <dbReference type="ARBA" id="ARBA00004141"/>
    </source>
</evidence>
<keyword evidence="4" id="KW-1133">Transmembrane helix</keyword>
<gene>
    <name evidence="6" type="ORF">DCAR_0207514</name>
</gene>
<reference evidence="6" key="1">
    <citation type="journal article" date="2016" name="Nat. Genet.">
        <title>A high-quality carrot genome assembly provides new insights into carotenoid accumulation and asterid genome evolution.</title>
        <authorList>
            <person name="Iorizzo M."/>
            <person name="Ellison S."/>
            <person name="Senalik D."/>
            <person name="Zeng P."/>
            <person name="Satapoomin P."/>
            <person name="Huang J."/>
            <person name="Bowman M."/>
            <person name="Iovene M."/>
            <person name="Sanseverino W."/>
            <person name="Cavagnaro P."/>
            <person name="Yildiz M."/>
            <person name="Macko-Podgorni A."/>
            <person name="Moranska E."/>
            <person name="Grzebelus E."/>
            <person name="Grzebelus D."/>
            <person name="Ashrafi H."/>
            <person name="Zheng Z."/>
            <person name="Cheng S."/>
            <person name="Spooner D."/>
            <person name="Van Deynze A."/>
            <person name="Simon P."/>
        </authorList>
    </citation>
    <scope>NUCLEOTIDE SEQUENCE</scope>
    <source>
        <tissue evidence="6">Leaf</tissue>
    </source>
</reference>
<accession>A0A161X4E6</accession>
<dbReference type="AlphaFoldDB" id="A0A161X4E6"/>
<sequence length="206" mass="22621">MSLRPRQLLASPSTNVDDNAKEIPAQPLPQRAISQSLTSMAHLANLLPTGTVLAFQLLVPVFTNKSSCDSTTRPATFFLLVFLAASCILATFTDSFRSAEGRVFYGFATFKGMWLFDYPAAQRSGTPDLRKYRLRSIDWIHAMLSVLVFVAVAFKDKNVLNCFYPVPGHGTQEVLNIVPVGIGVICSMLFVVFPTSRHGIGYPVST</sequence>
<reference evidence="6" key="2">
    <citation type="submission" date="2022-03" db="EMBL/GenBank/DDBJ databases">
        <title>Draft title - Genomic analysis of global carrot germplasm unveils the trajectory of domestication and the origin of high carotenoid orange carrot.</title>
        <authorList>
            <person name="Iorizzo M."/>
            <person name="Ellison S."/>
            <person name="Senalik D."/>
            <person name="Macko-Podgorni A."/>
            <person name="Grzebelus D."/>
            <person name="Bostan H."/>
            <person name="Rolling W."/>
            <person name="Curaba J."/>
            <person name="Simon P."/>
        </authorList>
    </citation>
    <scope>NUCLEOTIDE SEQUENCE</scope>
    <source>
        <tissue evidence="6">Leaf</tissue>
    </source>
</reference>
<evidence type="ECO:0000256" key="5">
    <source>
        <dbReference type="ARBA" id="ARBA00023136"/>
    </source>
</evidence>
<evidence type="ECO:0000313" key="6">
    <source>
        <dbReference type="EMBL" id="WOG88279.1"/>
    </source>
</evidence>
<dbReference type="GO" id="GO:0016020">
    <property type="term" value="C:membrane"/>
    <property type="evidence" value="ECO:0007669"/>
    <property type="project" value="UniProtKB-SubCell"/>
</dbReference>
<keyword evidence="5" id="KW-0472">Membrane</keyword>
<dbReference type="KEGG" id="dcr:108209552"/>
<comment type="subcellular location">
    <subcellularLocation>
        <location evidence="1">Membrane</location>
        <topology evidence="1">Multi-pass membrane protein</topology>
    </subcellularLocation>
</comment>